<dbReference type="GeneID" id="19046415"/>
<dbReference type="InterPro" id="IPR028939">
    <property type="entry name" value="P5C_Rdtase_cat_N"/>
</dbReference>
<dbReference type="PANTHER" id="PTHR11645:SF66">
    <property type="entry name" value="PYRROLINE-5-CARBOXYLATE REDUCTASE"/>
    <property type="match status" value="1"/>
</dbReference>
<evidence type="ECO:0000259" key="7">
    <source>
        <dbReference type="Pfam" id="PF14748"/>
    </source>
</evidence>
<dbReference type="InterPro" id="IPR029036">
    <property type="entry name" value="P5CR_dimer"/>
</dbReference>
<accession>A0A0D3J4H9</accession>
<reference evidence="9" key="1">
    <citation type="journal article" date="2013" name="Nature">
        <title>Pan genome of the phytoplankton Emiliania underpins its global distribution.</title>
        <authorList>
            <person name="Read B.A."/>
            <person name="Kegel J."/>
            <person name="Klute M.J."/>
            <person name="Kuo A."/>
            <person name="Lefebvre S.C."/>
            <person name="Maumus F."/>
            <person name="Mayer C."/>
            <person name="Miller J."/>
            <person name="Monier A."/>
            <person name="Salamov A."/>
            <person name="Young J."/>
            <person name="Aguilar M."/>
            <person name="Claverie J.M."/>
            <person name="Frickenhaus S."/>
            <person name="Gonzalez K."/>
            <person name="Herman E.K."/>
            <person name="Lin Y.C."/>
            <person name="Napier J."/>
            <person name="Ogata H."/>
            <person name="Sarno A.F."/>
            <person name="Shmutz J."/>
            <person name="Schroeder D."/>
            <person name="de Vargas C."/>
            <person name="Verret F."/>
            <person name="von Dassow P."/>
            <person name="Valentin K."/>
            <person name="Van de Peer Y."/>
            <person name="Wheeler G."/>
            <person name="Dacks J.B."/>
            <person name="Delwiche C.F."/>
            <person name="Dyhrman S.T."/>
            <person name="Glockner G."/>
            <person name="John U."/>
            <person name="Richards T."/>
            <person name="Worden A.Z."/>
            <person name="Zhang X."/>
            <person name="Grigoriev I.V."/>
            <person name="Allen A.E."/>
            <person name="Bidle K."/>
            <person name="Borodovsky M."/>
            <person name="Bowler C."/>
            <person name="Brownlee C."/>
            <person name="Cock J.M."/>
            <person name="Elias M."/>
            <person name="Gladyshev V.N."/>
            <person name="Groth M."/>
            <person name="Guda C."/>
            <person name="Hadaegh A."/>
            <person name="Iglesias-Rodriguez M.D."/>
            <person name="Jenkins J."/>
            <person name="Jones B.M."/>
            <person name="Lawson T."/>
            <person name="Leese F."/>
            <person name="Lindquist E."/>
            <person name="Lobanov A."/>
            <person name="Lomsadze A."/>
            <person name="Malik S.B."/>
            <person name="Marsh M.E."/>
            <person name="Mackinder L."/>
            <person name="Mock T."/>
            <person name="Mueller-Roeber B."/>
            <person name="Pagarete A."/>
            <person name="Parker M."/>
            <person name="Probert I."/>
            <person name="Quesneville H."/>
            <person name="Raines C."/>
            <person name="Rensing S.A."/>
            <person name="Riano-Pachon D.M."/>
            <person name="Richier S."/>
            <person name="Rokitta S."/>
            <person name="Shiraiwa Y."/>
            <person name="Soanes D.M."/>
            <person name="van der Giezen M."/>
            <person name="Wahlund T.M."/>
            <person name="Williams B."/>
            <person name="Wilson W."/>
            <person name="Wolfe G."/>
            <person name="Wurch L.L."/>
        </authorList>
    </citation>
    <scope>NUCLEOTIDE SEQUENCE</scope>
</reference>
<organism evidence="8 9">
    <name type="scientific">Emiliania huxleyi (strain CCMP1516)</name>
    <dbReference type="NCBI Taxonomy" id="280463"/>
    <lineage>
        <taxon>Eukaryota</taxon>
        <taxon>Haptista</taxon>
        <taxon>Haptophyta</taxon>
        <taxon>Prymnesiophyceae</taxon>
        <taxon>Isochrysidales</taxon>
        <taxon>Noelaerhabdaceae</taxon>
        <taxon>Emiliania</taxon>
    </lineage>
</organism>
<evidence type="ECO:0000256" key="1">
    <source>
        <dbReference type="ARBA" id="ARBA00005525"/>
    </source>
</evidence>
<dbReference type="InterPro" id="IPR000304">
    <property type="entry name" value="Pyrroline-COOH_reductase"/>
</dbReference>
<feature type="domain" description="Pyrroline-5-carboxylate reductase catalytic N-terminal" evidence="6">
    <location>
        <begin position="11"/>
        <end position="104"/>
    </location>
</feature>
<protein>
    <recommendedName>
        <fullName evidence="10">Pyrroline-5-carboxylate reductase</fullName>
    </recommendedName>
</protein>
<dbReference type="RefSeq" id="XP_005770843.1">
    <property type="nucleotide sequence ID" value="XM_005770786.1"/>
</dbReference>
<evidence type="ECO:0000256" key="5">
    <source>
        <dbReference type="SAM" id="MobiDB-lite"/>
    </source>
</evidence>
<dbReference type="InterPro" id="IPR036291">
    <property type="entry name" value="NAD(P)-bd_dom_sf"/>
</dbReference>
<evidence type="ECO:0008006" key="10">
    <source>
        <dbReference type="Google" id="ProtNLM"/>
    </source>
</evidence>
<comment type="similarity">
    <text evidence="1">Belongs to the pyrroline-5-carboxylate reductase family.</text>
</comment>
<dbReference type="Pfam" id="PF03807">
    <property type="entry name" value="F420_oxidored"/>
    <property type="match status" value="1"/>
</dbReference>
<keyword evidence="9" id="KW-1185">Reference proteome</keyword>
<evidence type="ECO:0000313" key="9">
    <source>
        <dbReference type="Proteomes" id="UP000013827"/>
    </source>
</evidence>
<name>A0A0D3J4H9_EMIH1</name>
<dbReference type="KEGG" id="ehx:EMIHUDRAFT_61710"/>
<dbReference type="STRING" id="2903.R1EC02"/>
<dbReference type="HAMAP" id="MF_01925">
    <property type="entry name" value="P5C_reductase"/>
    <property type="match status" value="1"/>
</dbReference>
<dbReference type="Gene3D" id="3.40.50.720">
    <property type="entry name" value="NAD(P)-binding Rossmann-like Domain"/>
    <property type="match status" value="1"/>
</dbReference>
<dbReference type="Proteomes" id="UP000013827">
    <property type="component" value="Unassembled WGS sequence"/>
</dbReference>
<dbReference type="SUPFAM" id="SSF51735">
    <property type="entry name" value="NAD(P)-binding Rossmann-fold domains"/>
    <property type="match status" value="1"/>
</dbReference>
<sequence>MSSSQSRIASRIAMIGCGKMAEALADGLQAELPGLSLCAADVNRHRALLFQERFGASVHESARDAVRGADLVLLACKPQNIAAVGKELCGHIDSETVVLSILAGTPLSVLSGSLGVARVVRSMPNTPAAVKEGMTVWMGTQSVSDADRRLVSRVLGSLGQEHEVDDEKYLDMATALSGSGPAYVLLLMESMIETGVHLGLQRDVATKLVQQTVKGTAVYAGSPEGMSAANYSALRSDITSPSGTTASAVYTLERGGFRTTVADGLWAAYRRSLELGLQDSNVGPDRSKLVGKGTDRSKP</sequence>
<dbReference type="NCBIfam" id="TIGR00112">
    <property type="entry name" value="proC"/>
    <property type="match status" value="1"/>
</dbReference>
<feature type="binding site" evidence="4">
    <location>
        <begin position="15"/>
        <end position="20"/>
    </location>
    <ligand>
        <name>NADP(+)</name>
        <dbReference type="ChEBI" id="CHEBI:58349"/>
    </ligand>
</feature>
<evidence type="ECO:0000313" key="8">
    <source>
        <dbReference type="EnsemblProtists" id="EOD18414"/>
    </source>
</evidence>
<evidence type="ECO:0000259" key="6">
    <source>
        <dbReference type="Pfam" id="PF03807"/>
    </source>
</evidence>
<feature type="domain" description="Pyrroline-5-carboxylate reductase dimerisation" evidence="7">
    <location>
        <begin position="167"/>
        <end position="275"/>
    </location>
</feature>
<dbReference type="AlphaFoldDB" id="A0A0D3J4H9"/>
<feature type="compositionally biased region" description="Basic and acidic residues" evidence="5">
    <location>
        <begin position="285"/>
        <end position="299"/>
    </location>
</feature>
<keyword evidence="2 4" id="KW-0521">NADP</keyword>
<dbReference type="SUPFAM" id="SSF48179">
    <property type="entry name" value="6-phosphogluconate dehydrogenase C-terminal domain-like"/>
    <property type="match status" value="1"/>
</dbReference>
<dbReference type="GO" id="GO:0055129">
    <property type="term" value="P:L-proline biosynthetic process"/>
    <property type="evidence" value="ECO:0007669"/>
    <property type="project" value="TreeGrafter"/>
</dbReference>
<feature type="region of interest" description="Disordered" evidence="5">
    <location>
        <begin position="280"/>
        <end position="299"/>
    </location>
</feature>
<dbReference type="PANTHER" id="PTHR11645">
    <property type="entry name" value="PYRROLINE-5-CARBOXYLATE REDUCTASE"/>
    <property type="match status" value="1"/>
</dbReference>
<dbReference type="OMA" id="AKQTCLG"/>
<dbReference type="InterPro" id="IPR008927">
    <property type="entry name" value="6-PGluconate_DH-like_C_sf"/>
</dbReference>
<feature type="binding site" evidence="4">
    <location>
        <begin position="75"/>
        <end position="78"/>
    </location>
    <ligand>
        <name>NADP(+)</name>
        <dbReference type="ChEBI" id="CHEBI:58349"/>
    </ligand>
</feature>
<evidence type="ECO:0000256" key="2">
    <source>
        <dbReference type="ARBA" id="ARBA00022857"/>
    </source>
</evidence>
<keyword evidence="3" id="KW-0560">Oxidoreductase</keyword>
<dbReference type="Gene3D" id="1.10.3730.10">
    <property type="entry name" value="ProC C-terminal domain-like"/>
    <property type="match status" value="1"/>
</dbReference>
<dbReference type="PaxDb" id="2903-EOD18414"/>
<proteinExistence type="inferred from homology"/>
<dbReference type="FunFam" id="1.10.3730.10:FF:000001">
    <property type="entry name" value="Pyrroline-5-carboxylate reductase"/>
    <property type="match status" value="1"/>
</dbReference>
<dbReference type="HOGENOM" id="CLU_042344_0_0_1"/>
<dbReference type="PIRSF" id="PIRSF000193">
    <property type="entry name" value="Pyrrol-5-carb_rd"/>
    <property type="match status" value="1"/>
</dbReference>
<evidence type="ECO:0000256" key="4">
    <source>
        <dbReference type="PIRSR" id="PIRSR000193-1"/>
    </source>
</evidence>
<reference evidence="8" key="2">
    <citation type="submission" date="2024-10" db="UniProtKB">
        <authorList>
            <consortium name="EnsemblProtists"/>
        </authorList>
    </citation>
    <scope>IDENTIFICATION</scope>
</reference>
<dbReference type="Pfam" id="PF14748">
    <property type="entry name" value="P5CR_dimer"/>
    <property type="match status" value="1"/>
</dbReference>
<dbReference type="GO" id="GO:0004735">
    <property type="term" value="F:pyrroline-5-carboxylate reductase activity"/>
    <property type="evidence" value="ECO:0007669"/>
    <property type="project" value="InterPro"/>
</dbReference>
<dbReference type="EnsemblProtists" id="EOD18414">
    <property type="protein sequence ID" value="EOD18414"/>
    <property type="gene ID" value="EMIHUDRAFT_61710"/>
</dbReference>
<evidence type="ECO:0000256" key="3">
    <source>
        <dbReference type="ARBA" id="ARBA00023002"/>
    </source>
</evidence>
<dbReference type="eggNOG" id="KOG3124">
    <property type="taxonomic scope" value="Eukaryota"/>
</dbReference>